<comment type="similarity">
    <text evidence="1">Belongs to the glycosyltransferase 2 family.</text>
</comment>
<proteinExistence type="inferred from homology"/>
<gene>
    <name evidence="5" type="ORF">CRH09_28895</name>
</gene>
<keyword evidence="3 5" id="KW-0808">Transferase</keyword>
<dbReference type="AlphaFoldDB" id="A0A291RXZ4"/>
<dbReference type="InterPro" id="IPR029044">
    <property type="entry name" value="Nucleotide-diphossugar_trans"/>
</dbReference>
<feature type="domain" description="Glycosyltransferase 2-like" evidence="4">
    <location>
        <begin position="5"/>
        <end position="117"/>
    </location>
</feature>
<dbReference type="Proteomes" id="UP000221961">
    <property type="component" value="Chromosome"/>
</dbReference>
<dbReference type="CDD" id="cd00761">
    <property type="entry name" value="Glyco_tranf_GTA_type"/>
    <property type="match status" value="1"/>
</dbReference>
<evidence type="ECO:0000313" key="5">
    <source>
        <dbReference type="EMBL" id="ATL72185.1"/>
    </source>
</evidence>
<dbReference type="GeneID" id="88361315"/>
<accession>A0A291RXZ4</accession>
<dbReference type="GO" id="GO:0016757">
    <property type="term" value="F:glycosyltransferase activity"/>
    <property type="evidence" value="ECO:0007669"/>
    <property type="project" value="UniProtKB-KW"/>
</dbReference>
<sequence>MRVEIVTAVHGAYAHFLPAAWKSLLAQTYSDWRWLVQIDGPVRDVTPTLIACGAADDPRVGVAVNGTREGPAVTRNVALGRASAPVIQNLDADDELEPTALETLTAALRAHPGAGFAVGPARDLLYSGELVEFPLPFPAGLVPRGALVDAWITEPGAYRLPVHPAGVMWRRGLLLALGGWAGLRDMEDTALLMSASALAPCAAVDTVTLRYRKHRTQRSAQTSLFEGGGDQISLIRQRAKALRAGPGWVLDPAPV</sequence>
<evidence type="ECO:0000259" key="4">
    <source>
        <dbReference type="Pfam" id="PF00535"/>
    </source>
</evidence>
<evidence type="ECO:0000256" key="1">
    <source>
        <dbReference type="ARBA" id="ARBA00006739"/>
    </source>
</evidence>
<dbReference type="KEGG" id="ntp:CRH09_28895"/>
<protein>
    <submittedName>
        <fullName evidence="5">Glycosyl transferase</fullName>
    </submittedName>
</protein>
<evidence type="ECO:0000313" key="6">
    <source>
        <dbReference type="Proteomes" id="UP000221961"/>
    </source>
</evidence>
<dbReference type="EMBL" id="CP023778">
    <property type="protein sequence ID" value="ATL72185.1"/>
    <property type="molecule type" value="Genomic_DNA"/>
</dbReference>
<dbReference type="Pfam" id="PF00535">
    <property type="entry name" value="Glycos_transf_2"/>
    <property type="match status" value="1"/>
</dbReference>
<dbReference type="PANTHER" id="PTHR43685:SF5">
    <property type="entry name" value="GLYCOSYLTRANSFERASE EPSE-RELATED"/>
    <property type="match status" value="1"/>
</dbReference>
<evidence type="ECO:0000256" key="3">
    <source>
        <dbReference type="ARBA" id="ARBA00022679"/>
    </source>
</evidence>
<evidence type="ECO:0000256" key="2">
    <source>
        <dbReference type="ARBA" id="ARBA00022676"/>
    </source>
</evidence>
<organism evidence="5 6">
    <name type="scientific">Nocardia terpenica</name>
    <dbReference type="NCBI Taxonomy" id="455432"/>
    <lineage>
        <taxon>Bacteria</taxon>
        <taxon>Bacillati</taxon>
        <taxon>Actinomycetota</taxon>
        <taxon>Actinomycetes</taxon>
        <taxon>Mycobacteriales</taxon>
        <taxon>Nocardiaceae</taxon>
        <taxon>Nocardia</taxon>
    </lineage>
</organism>
<keyword evidence="2" id="KW-0328">Glycosyltransferase</keyword>
<name>A0A291RXZ4_9NOCA</name>
<dbReference type="InterPro" id="IPR050834">
    <property type="entry name" value="Glycosyltransf_2"/>
</dbReference>
<dbReference type="Gene3D" id="3.90.550.10">
    <property type="entry name" value="Spore Coat Polysaccharide Biosynthesis Protein SpsA, Chain A"/>
    <property type="match status" value="1"/>
</dbReference>
<dbReference type="InterPro" id="IPR001173">
    <property type="entry name" value="Glyco_trans_2-like"/>
</dbReference>
<dbReference type="RefSeq" id="WP_098699006.1">
    <property type="nucleotide sequence ID" value="NZ_CP023778.1"/>
</dbReference>
<dbReference type="PANTHER" id="PTHR43685">
    <property type="entry name" value="GLYCOSYLTRANSFERASE"/>
    <property type="match status" value="1"/>
</dbReference>
<reference evidence="5 6" key="1">
    <citation type="submission" date="2017-10" db="EMBL/GenBank/DDBJ databases">
        <title>Comparative genomics between pathogenic Norcardia.</title>
        <authorList>
            <person name="Zeng L."/>
        </authorList>
    </citation>
    <scope>NUCLEOTIDE SEQUENCE [LARGE SCALE GENOMIC DNA]</scope>
    <source>
        <strain evidence="5 6">NC_YFY_NT001</strain>
    </source>
</reference>
<dbReference type="SUPFAM" id="SSF53448">
    <property type="entry name" value="Nucleotide-diphospho-sugar transferases"/>
    <property type="match status" value="1"/>
</dbReference>